<organism evidence="1 3">
    <name type="scientific">Nitzschia inconspicua</name>
    <dbReference type="NCBI Taxonomy" id="303405"/>
    <lineage>
        <taxon>Eukaryota</taxon>
        <taxon>Sar</taxon>
        <taxon>Stramenopiles</taxon>
        <taxon>Ochrophyta</taxon>
        <taxon>Bacillariophyta</taxon>
        <taxon>Bacillariophyceae</taxon>
        <taxon>Bacillariophycidae</taxon>
        <taxon>Bacillariales</taxon>
        <taxon>Bacillariaceae</taxon>
        <taxon>Nitzschia</taxon>
    </lineage>
</organism>
<keyword evidence="3" id="KW-1185">Reference proteome</keyword>
<dbReference type="Pfam" id="PF04339">
    <property type="entry name" value="FemAB_like"/>
    <property type="match status" value="1"/>
</dbReference>
<accession>A0A9K3K4R4</accession>
<evidence type="ECO:0000313" key="1">
    <source>
        <dbReference type="EMBL" id="KAG7336714.1"/>
    </source>
</evidence>
<dbReference type="AlphaFoldDB" id="A0A9K3K4R4"/>
<reference evidence="1" key="2">
    <citation type="submission" date="2021-04" db="EMBL/GenBank/DDBJ databases">
        <authorList>
            <person name="Podell S."/>
        </authorList>
    </citation>
    <scope>NUCLEOTIDE SEQUENCE</scope>
    <source>
        <strain evidence="1">Hildebrandi</strain>
    </source>
</reference>
<dbReference type="InterPro" id="IPR007434">
    <property type="entry name" value="FemAB-like"/>
</dbReference>
<protein>
    <submittedName>
        <fullName evidence="1">Peptidogalycan biosysnthesis/recognition protein</fullName>
    </submittedName>
</protein>
<dbReference type="EMBL" id="JAGRRH010000013">
    <property type="protein sequence ID" value="KAG7361017.1"/>
    <property type="molecule type" value="Genomic_DNA"/>
</dbReference>
<name>A0A9K3K4R4_9STRA</name>
<reference evidence="1" key="1">
    <citation type="journal article" date="2021" name="Sci. Rep.">
        <title>Diploid genomic architecture of Nitzschia inconspicua, an elite biomass production diatom.</title>
        <authorList>
            <person name="Oliver A."/>
            <person name="Podell S."/>
            <person name="Pinowska A."/>
            <person name="Traller J.C."/>
            <person name="Smith S.R."/>
            <person name="McClure R."/>
            <person name="Beliaev A."/>
            <person name="Bohutskyi P."/>
            <person name="Hill E.A."/>
            <person name="Rabines A."/>
            <person name="Zheng H."/>
            <person name="Allen L.Z."/>
            <person name="Kuo A."/>
            <person name="Grigoriev I.V."/>
            <person name="Allen A.E."/>
            <person name="Hazlebeck D."/>
            <person name="Allen E.E."/>
        </authorList>
    </citation>
    <scope>NUCLEOTIDE SEQUENCE</scope>
    <source>
        <strain evidence="1">Hildebrandi</strain>
    </source>
</reference>
<evidence type="ECO:0000313" key="2">
    <source>
        <dbReference type="EMBL" id="KAG7361017.1"/>
    </source>
</evidence>
<dbReference type="PANTHER" id="PTHR47017">
    <property type="entry name" value="ACYL-COA"/>
    <property type="match status" value="1"/>
</dbReference>
<gene>
    <name evidence="1" type="ORF">IV203_030494</name>
    <name evidence="2" type="ORF">IV203_036117</name>
</gene>
<evidence type="ECO:0000313" key="3">
    <source>
        <dbReference type="Proteomes" id="UP000693970"/>
    </source>
</evidence>
<proteinExistence type="predicted"/>
<sequence>MKRSSCFTVVGLAVSVAPSGAFVRQELRHFDRHDDHTRIRPSRNRSLLSKIRKERNDNLSCLLRWIRPMGLQSKSDENDSSSPFLNLFQFELVSSISDISEEDWDRCLCPQSSPFMEHSWLRCLEEGGCATVEKGWMPSHVRIIMGDRICGFVPLYVKSHSMGEFIFDSKWADAAHANDIRYYPKLLVGVPFTPVTGTRILIDQTFREESTPSQLRAIRKLVSSFLEKLALDNNMSSVHINFATEEEVSDIAGPMLNLQRRNGKNNAGDVRTNNSRFLRRTSIQYHWRNANPRRSNREYQSFNEYLSCFRSKRRISVKRERLKVREEEGIKIDAIVGREILQHEGLIDRIYEIYVATVDKWHWGRQYLTLDFFRLLAKSSFVDNLCFMCARRRSASSNQEFRANDVVAGTFNCIKNGVFYGRYWGCLEEVKNLHFETCYWSAIEYCIENGLVRMEPGAGGGDYKWSRGFDPVLIHSAHFIRHPGLRHAIRQFISYETSANLELRDFLRENSVIHNDENTPNKQEESSVCK</sequence>
<dbReference type="EMBL" id="JAGRRH010000110">
    <property type="protein sequence ID" value="KAG7336714.1"/>
    <property type="molecule type" value="Genomic_DNA"/>
</dbReference>
<dbReference type="OrthoDB" id="1946at2759"/>
<dbReference type="PANTHER" id="PTHR47017:SF1">
    <property type="entry name" value="ACYL-COA"/>
    <property type="match status" value="1"/>
</dbReference>
<comment type="caution">
    <text evidence="1">The sequence shown here is derived from an EMBL/GenBank/DDBJ whole genome shotgun (WGS) entry which is preliminary data.</text>
</comment>
<dbReference type="Proteomes" id="UP000693970">
    <property type="component" value="Unassembled WGS sequence"/>
</dbReference>